<evidence type="ECO:0000313" key="8">
    <source>
        <dbReference type="EMBL" id="RVW59401.1"/>
    </source>
</evidence>
<evidence type="ECO:0000256" key="3">
    <source>
        <dbReference type="ARBA" id="ARBA00022722"/>
    </source>
</evidence>
<dbReference type="PROSITE" id="PS50878">
    <property type="entry name" value="RT_POL"/>
    <property type="match status" value="1"/>
</dbReference>
<evidence type="ECO:0000256" key="6">
    <source>
        <dbReference type="ARBA" id="ARBA00022918"/>
    </source>
</evidence>
<gene>
    <name evidence="8" type="primary">pol_1701</name>
    <name evidence="8" type="ORF">CK203_106260</name>
</gene>
<dbReference type="SUPFAM" id="SSF56672">
    <property type="entry name" value="DNA/RNA polymerases"/>
    <property type="match status" value="1"/>
</dbReference>
<dbReference type="PANTHER" id="PTHR33064">
    <property type="entry name" value="POL PROTEIN"/>
    <property type="match status" value="1"/>
</dbReference>
<protein>
    <submittedName>
        <fullName evidence="8">Retrovirus-related Pol polyprotein from transposon 297</fullName>
    </submittedName>
</protein>
<feature type="domain" description="Reverse transcriptase" evidence="7">
    <location>
        <begin position="1"/>
        <end position="67"/>
    </location>
</feature>
<reference evidence="8 9" key="1">
    <citation type="journal article" date="2018" name="PLoS Genet.">
        <title>Population sequencing reveals clonal diversity and ancestral inbreeding in the grapevine cultivar Chardonnay.</title>
        <authorList>
            <person name="Roach M.J."/>
            <person name="Johnson D.L."/>
            <person name="Bohlmann J."/>
            <person name="van Vuuren H.J."/>
            <person name="Jones S.J."/>
            <person name="Pretorius I.S."/>
            <person name="Schmidt S.A."/>
            <person name="Borneman A.R."/>
        </authorList>
    </citation>
    <scope>NUCLEOTIDE SEQUENCE [LARGE SCALE GENOMIC DNA]</scope>
    <source>
        <strain evidence="9">cv. Chardonnay</strain>
        <tissue evidence="8">Leaf</tissue>
    </source>
</reference>
<dbReference type="InterPro" id="IPR043128">
    <property type="entry name" value="Rev_trsase/Diguanyl_cyclase"/>
</dbReference>
<dbReference type="EMBL" id="QGNW01000893">
    <property type="protein sequence ID" value="RVW59401.1"/>
    <property type="molecule type" value="Genomic_DNA"/>
</dbReference>
<dbReference type="InterPro" id="IPR051320">
    <property type="entry name" value="Viral_Replic_Matur_Polypro"/>
</dbReference>
<dbReference type="PANTHER" id="PTHR33064:SF40">
    <property type="entry name" value="REVERSE TRANSCRIPTASE_RETROTRANSPOSON-DERIVED PROTEIN RNASE H-LIKE DOMAIN-CONTAINING PROTEIN"/>
    <property type="match status" value="1"/>
</dbReference>
<dbReference type="InterPro" id="IPR043502">
    <property type="entry name" value="DNA/RNA_pol_sf"/>
</dbReference>
<keyword evidence="1" id="KW-0808">Transferase</keyword>
<dbReference type="Pfam" id="PF00078">
    <property type="entry name" value="RVT_1"/>
    <property type="match status" value="1"/>
</dbReference>
<keyword evidence="3" id="KW-0540">Nuclease</keyword>
<keyword evidence="5" id="KW-0378">Hydrolase</keyword>
<dbReference type="GO" id="GO:0004519">
    <property type="term" value="F:endonuclease activity"/>
    <property type="evidence" value="ECO:0007669"/>
    <property type="project" value="UniProtKB-KW"/>
</dbReference>
<dbReference type="Pfam" id="PF17917">
    <property type="entry name" value="RT_RNaseH"/>
    <property type="match status" value="1"/>
</dbReference>
<dbReference type="AlphaFoldDB" id="A0A438FHI0"/>
<evidence type="ECO:0000313" key="9">
    <source>
        <dbReference type="Proteomes" id="UP000288805"/>
    </source>
</evidence>
<name>A0A438FHI0_VITVI</name>
<dbReference type="Proteomes" id="UP000288805">
    <property type="component" value="Unassembled WGS sequence"/>
</dbReference>
<dbReference type="InterPro" id="IPR041373">
    <property type="entry name" value="RT_RNaseH"/>
</dbReference>
<dbReference type="InterPro" id="IPR000477">
    <property type="entry name" value="RT_dom"/>
</dbReference>
<dbReference type="GO" id="GO:0003964">
    <property type="term" value="F:RNA-directed DNA polymerase activity"/>
    <property type="evidence" value="ECO:0007669"/>
    <property type="project" value="UniProtKB-KW"/>
</dbReference>
<organism evidence="8 9">
    <name type="scientific">Vitis vinifera</name>
    <name type="common">Grape</name>
    <dbReference type="NCBI Taxonomy" id="29760"/>
    <lineage>
        <taxon>Eukaryota</taxon>
        <taxon>Viridiplantae</taxon>
        <taxon>Streptophyta</taxon>
        <taxon>Embryophyta</taxon>
        <taxon>Tracheophyta</taxon>
        <taxon>Spermatophyta</taxon>
        <taxon>Magnoliopsida</taxon>
        <taxon>eudicotyledons</taxon>
        <taxon>Gunneridae</taxon>
        <taxon>Pentapetalae</taxon>
        <taxon>rosids</taxon>
        <taxon>Vitales</taxon>
        <taxon>Vitaceae</taxon>
        <taxon>Viteae</taxon>
        <taxon>Vitis</taxon>
    </lineage>
</organism>
<keyword evidence="6" id="KW-0695">RNA-directed DNA polymerase</keyword>
<comment type="caution">
    <text evidence="8">The sequence shown here is derived from an EMBL/GenBank/DDBJ whole genome shotgun (WGS) entry which is preliminary data.</text>
</comment>
<dbReference type="FunFam" id="3.30.70.270:FF:000003">
    <property type="entry name" value="Transposon Ty3-G Gag-Pol polyprotein"/>
    <property type="match status" value="1"/>
</dbReference>
<evidence type="ECO:0000256" key="2">
    <source>
        <dbReference type="ARBA" id="ARBA00022695"/>
    </source>
</evidence>
<evidence type="ECO:0000256" key="4">
    <source>
        <dbReference type="ARBA" id="ARBA00022759"/>
    </source>
</evidence>
<evidence type="ECO:0000259" key="7">
    <source>
        <dbReference type="PROSITE" id="PS50878"/>
    </source>
</evidence>
<dbReference type="Gene3D" id="3.30.70.270">
    <property type="match status" value="1"/>
</dbReference>
<keyword evidence="2" id="KW-0548">Nucleotidyltransferase</keyword>
<proteinExistence type="predicted"/>
<dbReference type="GO" id="GO:0016787">
    <property type="term" value="F:hydrolase activity"/>
    <property type="evidence" value="ECO:0007669"/>
    <property type="project" value="UniProtKB-KW"/>
</dbReference>
<sequence length="176" mass="20614">MNDVLFDFLDSFMVVYLDDIIIYNQNVQDHLVYLGKVFHRLRENFLYVKKEKCEFAQTEIKFLGHLVSKKQIQMDRSKVAAIWDWPTFMKGYSKIAIPLTNLLKKKRNGSGNWSMINASSKNLGGVMVQEGHLMAFESQKLDAVEQRYSTHEKEMIAVIHCLETWKHYLMGTKFIV</sequence>
<accession>A0A438FHI0</accession>
<evidence type="ECO:0000256" key="5">
    <source>
        <dbReference type="ARBA" id="ARBA00022801"/>
    </source>
</evidence>
<evidence type="ECO:0000256" key="1">
    <source>
        <dbReference type="ARBA" id="ARBA00022679"/>
    </source>
</evidence>
<keyword evidence="4" id="KW-0255">Endonuclease</keyword>